<dbReference type="InterPro" id="IPR014718">
    <property type="entry name" value="GH-type_carb-bd"/>
</dbReference>
<gene>
    <name evidence="15" type="ORF">LH29_20755</name>
</gene>
<dbReference type="NCBIfam" id="NF008277">
    <property type="entry name" value="PRK11055.1"/>
    <property type="match status" value="1"/>
</dbReference>
<dbReference type="GO" id="GO:0004034">
    <property type="term" value="F:aldose 1-epimerase activity"/>
    <property type="evidence" value="ECO:0007669"/>
    <property type="project" value="UniProtKB-EC"/>
</dbReference>
<sequence length="374" mass="41431">MKNLSLFILILLFISCSGKQEKEIEMPFSKSDFESVIDGKTTQLFILKNKSGMTVALTNYGAKIVSIYVQDRTGMFADVLLGFKSIEEYQEYGASHGAVVGPFANRIANASFTIDGETYNFPVNNGEACLHSGPDSWYRKVWVYKENDNSVVFSLESADGEFGFPGNKEVQVTYTLTDENELKIDYEVTTDKACHFNLTNHSYFNLRGEGNGDILDHILVINADKSTPVASSAMIPTGEIADIKGTALDFTTPHKIGERIDNDHPMLKYGSGYDFNYIINKAEGELAFAASAYEPESGRYMEVRTTEPGVQLYTGNHLKGTETGKAGKAYTKRTGFCLETQHFPDSPNQPNFPTTLLKPGETLKSATIYKFSVE</sequence>
<comment type="similarity">
    <text evidence="4 11">Belongs to the aldose epimerase family.</text>
</comment>
<dbReference type="PROSITE" id="PS00545">
    <property type="entry name" value="ALDOSE_1_EPIMERASE"/>
    <property type="match status" value="1"/>
</dbReference>
<dbReference type="Pfam" id="PF01263">
    <property type="entry name" value="Aldose_epim"/>
    <property type="match status" value="1"/>
</dbReference>
<dbReference type="InterPro" id="IPR008183">
    <property type="entry name" value="Aldose_1/G6P_1-epimerase"/>
</dbReference>
<reference evidence="15 16" key="1">
    <citation type="submission" date="2014-09" db="EMBL/GenBank/DDBJ databases">
        <title>Draft Genome Sequence of Draconibacterium sp. JN14CK-3.</title>
        <authorList>
            <person name="Dong C."/>
            <person name="Lai Q."/>
            <person name="Shao Z."/>
        </authorList>
    </citation>
    <scope>NUCLEOTIDE SEQUENCE [LARGE SCALE GENOMIC DNA]</scope>
    <source>
        <strain evidence="15 16">JN14CK-3</strain>
    </source>
</reference>
<evidence type="ECO:0000256" key="4">
    <source>
        <dbReference type="ARBA" id="ARBA00006206"/>
    </source>
</evidence>
<dbReference type="STRING" id="1544798.LH29_20755"/>
<dbReference type="SUPFAM" id="SSF74650">
    <property type="entry name" value="Galactose mutarotase-like"/>
    <property type="match status" value="1"/>
</dbReference>
<dbReference type="PATRIC" id="fig|1544798.3.peg.4326"/>
<dbReference type="InterPro" id="IPR047215">
    <property type="entry name" value="Galactose_mutarotase-like"/>
</dbReference>
<evidence type="ECO:0000256" key="13">
    <source>
        <dbReference type="PIRSR" id="PIRSR005096-2"/>
    </source>
</evidence>
<evidence type="ECO:0000256" key="11">
    <source>
        <dbReference type="PIRNR" id="PIRNR005096"/>
    </source>
</evidence>
<dbReference type="Proteomes" id="UP000032544">
    <property type="component" value="Unassembled WGS sequence"/>
</dbReference>
<evidence type="ECO:0000256" key="1">
    <source>
        <dbReference type="ARBA" id="ARBA00001614"/>
    </source>
</evidence>
<evidence type="ECO:0000256" key="14">
    <source>
        <dbReference type="PIRSR" id="PIRSR005096-3"/>
    </source>
</evidence>
<evidence type="ECO:0000256" key="10">
    <source>
        <dbReference type="ARBA" id="ARBA00023277"/>
    </source>
</evidence>
<feature type="active site" description="Proton donor" evidence="12">
    <location>
        <position position="201"/>
    </location>
</feature>
<feature type="binding site" evidence="13">
    <location>
        <position position="274"/>
    </location>
    <ligand>
        <name>beta-D-galactose</name>
        <dbReference type="ChEBI" id="CHEBI:27667"/>
    </ligand>
</feature>
<keyword evidence="16" id="KW-1185">Reference proteome</keyword>
<comment type="pathway">
    <text evidence="3 11">Carbohydrate metabolism; hexose metabolism.</text>
</comment>
<comment type="subunit">
    <text evidence="5">Monomer.</text>
</comment>
<dbReference type="InterPro" id="IPR011013">
    <property type="entry name" value="Gal_mutarotase_sf_dom"/>
</dbReference>
<proteinExistence type="inferred from homology"/>
<dbReference type="PIRSF" id="PIRSF005096">
    <property type="entry name" value="GALM"/>
    <property type="match status" value="1"/>
</dbReference>
<dbReference type="EC" id="5.1.3.3" evidence="6 11"/>
<dbReference type="EMBL" id="JRHC01000006">
    <property type="protein sequence ID" value="KJF42227.1"/>
    <property type="molecule type" value="Genomic_DNA"/>
</dbReference>
<feature type="binding site" evidence="14">
    <location>
        <begin position="105"/>
        <end position="106"/>
    </location>
    <ligand>
        <name>beta-D-galactose</name>
        <dbReference type="ChEBI" id="CHEBI:27667"/>
    </ligand>
</feature>
<feature type="binding site" evidence="14">
    <location>
        <begin position="201"/>
        <end position="203"/>
    </location>
    <ligand>
        <name>beta-D-galactose</name>
        <dbReference type="ChEBI" id="CHEBI:27667"/>
    </ligand>
</feature>
<dbReference type="AlphaFoldDB" id="A0A0D8J5R3"/>
<evidence type="ECO:0000256" key="5">
    <source>
        <dbReference type="ARBA" id="ARBA00011245"/>
    </source>
</evidence>
<dbReference type="OrthoDB" id="9779408at2"/>
<dbReference type="GO" id="GO:0033499">
    <property type="term" value="P:galactose catabolic process via UDP-galactose, Leloir pathway"/>
    <property type="evidence" value="ECO:0007669"/>
    <property type="project" value="TreeGrafter"/>
</dbReference>
<keyword evidence="8" id="KW-0106">Calcium</keyword>
<dbReference type="InterPro" id="IPR015443">
    <property type="entry name" value="Aldose_1-epimerase"/>
</dbReference>
<dbReference type="UniPathway" id="UPA00242"/>
<accession>A0A0D8J5R3</accession>
<dbReference type="RefSeq" id="WP_045033017.1">
    <property type="nucleotide sequence ID" value="NZ_JRHC01000006.1"/>
</dbReference>
<keyword evidence="9 11" id="KW-0413">Isomerase</keyword>
<evidence type="ECO:0000313" key="16">
    <source>
        <dbReference type="Proteomes" id="UP000032544"/>
    </source>
</evidence>
<dbReference type="InterPro" id="IPR018052">
    <property type="entry name" value="Ald1_epimerase_CS"/>
</dbReference>
<dbReference type="PANTHER" id="PTHR10091">
    <property type="entry name" value="ALDOSE-1-EPIMERASE"/>
    <property type="match status" value="1"/>
</dbReference>
<evidence type="ECO:0000256" key="8">
    <source>
        <dbReference type="ARBA" id="ARBA00022837"/>
    </source>
</evidence>
<evidence type="ECO:0000313" key="15">
    <source>
        <dbReference type="EMBL" id="KJF42227.1"/>
    </source>
</evidence>
<dbReference type="Gene3D" id="2.70.98.10">
    <property type="match status" value="1"/>
</dbReference>
<comment type="caution">
    <text evidence="15">The sequence shown here is derived from an EMBL/GenBank/DDBJ whole genome shotgun (WGS) entry which is preliminary data.</text>
</comment>
<evidence type="ECO:0000256" key="3">
    <source>
        <dbReference type="ARBA" id="ARBA00005028"/>
    </source>
</evidence>
<dbReference type="PANTHER" id="PTHR10091:SF0">
    <property type="entry name" value="GALACTOSE MUTAROTASE"/>
    <property type="match status" value="1"/>
</dbReference>
<evidence type="ECO:0000256" key="7">
    <source>
        <dbReference type="ARBA" id="ARBA00014165"/>
    </source>
</evidence>
<name>A0A0D8J5R3_9BACT</name>
<evidence type="ECO:0000256" key="12">
    <source>
        <dbReference type="PIRSR" id="PIRSR005096-1"/>
    </source>
</evidence>
<evidence type="ECO:0000256" key="2">
    <source>
        <dbReference type="ARBA" id="ARBA00001913"/>
    </source>
</evidence>
<comment type="catalytic activity">
    <reaction evidence="1 11">
        <text>alpha-D-glucose = beta-D-glucose</text>
        <dbReference type="Rhea" id="RHEA:10264"/>
        <dbReference type="ChEBI" id="CHEBI:15903"/>
        <dbReference type="ChEBI" id="CHEBI:17925"/>
        <dbReference type="EC" id="5.1.3.3"/>
    </reaction>
</comment>
<dbReference type="GO" id="GO:0006006">
    <property type="term" value="P:glucose metabolic process"/>
    <property type="evidence" value="ECO:0007669"/>
    <property type="project" value="TreeGrafter"/>
</dbReference>
<comment type="cofactor">
    <cofactor evidence="2">
        <name>Ca(2+)</name>
        <dbReference type="ChEBI" id="CHEBI:29108"/>
    </cofactor>
</comment>
<evidence type="ECO:0000256" key="6">
    <source>
        <dbReference type="ARBA" id="ARBA00013185"/>
    </source>
</evidence>
<keyword evidence="10 11" id="KW-0119">Carbohydrate metabolism</keyword>
<dbReference type="GO" id="GO:0005737">
    <property type="term" value="C:cytoplasm"/>
    <property type="evidence" value="ECO:0007669"/>
    <property type="project" value="TreeGrafter"/>
</dbReference>
<evidence type="ECO:0000256" key="9">
    <source>
        <dbReference type="ARBA" id="ARBA00023235"/>
    </source>
</evidence>
<dbReference type="CDD" id="cd09019">
    <property type="entry name" value="galactose_mutarotase_like"/>
    <property type="match status" value="1"/>
</dbReference>
<organism evidence="15 16">
    <name type="scientific">Draconibacterium sediminis</name>
    <dbReference type="NCBI Taxonomy" id="1544798"/>
    <lineage>
        <taxon>Bacteria</taxon>
        <taxon>Pseudomonadati</taxon>
        <taxon>Bacteroidota</taxon>
        <taxon>Bacteroidia</taxon>
        <taxon>Marinilabiliales</taxon>
        <taxon>Prolixibacteraceae</taxon>
        <taxon>Draconibacterium</taxon>
    </lineage>
</organism>
<dbReference type="GO" id="GO:0030246">
    <property type="term" value="F:carbohydrate binding"/>
    <property type="evidence" value="ECO:0007669"/>
    <property type="project" value="InterPro"/>
</dbReference>
<dbReference type="PROSITE" id="PS51257">
    <property type="entry name" value="PROKAR_LIPOPROTEIN"/>
    <property type="match status" value="1"/>
</dbReference>
<protein>
    <recommendedName>
        <fullName evidence="7 11">Aldose 1-epimerase</fullName>
        <ecNumber evidence="6 11">5.1.3.3</ecNumber>
    </recommendedName>
</protein>
<feature type="active site" description="Proton acceptor" evidence="12">
    <location>
        <position position="339"/>
    </location>
</feature>